<dbReference type="InterPro" id="IPR016516">
    <property type="entry name" value="UCP07580"/>
</dbReference>
<dbReference type="EMBL" id="QFQZ01000097">
    <property type="protein sequence ID" value="PZR31124.1"/>
    <property type="molecule type" value="Genomic_DNA"/>
</dbReference>
<evidence type="ECO:0000313" key="1">
    <source>
        <dbReference type="EMBL" id="PZR31124.1"/>
    </source>
</evidence>
<dbReference type="Pfam" id="PF10118">
    <property type="entry name" value="Metal_hydrol"/>
    <property type="match status" value="1"/>
</dbReference>
<sequence>MTAHTAPADLHITPRNVAFGRGQSHPRWWMSGDPVATAFYNALSLSFPAGESYFVQSVRHYLNELPEPLRSQVADFAQQEAYHSREHIAFNRQVHDAGYETREIEALNREDARRSRDLEPEVNLAVTAALEHFTAMFAHALLADERHLAGAPAEVRRLWQWHAVEEIEHKGVAFDTFMYVTRDLSPLKRWFFRVMVMWQATNDFWKERTRDLHLLLQQDNIDTPKTWRKLALFLFLKPGMLRQVFLPYLAYYLPGFHPWAHDDRKLANKVERSLKLDEAALA</sequence>
<gene>
    <name evidence="1" type="ORF">DI526_20555</name>
</gene>
<organism evidence="1 2">
    <name type="scientific">Caulobacter segnis</name>
    <dbReference type="NCBI Taxonomy" id="88688"/>
    <lineage>
        <taxon>Bacteria</taxon>
        <taxon>Pseudomonadati</taxon>
        <taxon>Pseudomonadota</taxon>
        <taxon>Alphaproteobacteria</taxon>
        <taxon>Caulobacterales</taxon>
        <taxon>Caulobacteraceae</taxon>
        <taxon>Caulobacter</taxon>
    </lineage>
</organism>
<dbReference type="PIRSF" id="PIRSF007580">
    <property type="entry name" value="UCP07580"/>
    <property type="match status" value="1"/>
</dbReference>
<evidence type="ECO:0008006" key="3">
    <source>
        <dbReference type="Google" id="ProtNLM"/>
    </source>
</evidence>
<dbReference type="RefSeq" id="WP_304282142.1">
    <property type="nucleotide sequence ID" value="NZ_QFQZ01000097.1"/>
</dbReference>
<reference evidence="1 2" key="1">
    <citation type="submission" date="2017-08" db="EMBL/GenBank/DDBJ databases">
        <title>Infants hospitalized years apart are colonized by the same room-sourced microbial strains.</title>
        <authorList>
            <person name="Brooks B."/>
            <person name="Olm M.R."/>
            <person name="Firek B.A."/>
            <person name="Baker R."/>
            <person name="Thomas B.C."/>
            <person name="Morowitz M.J."/>
            <person name="Banfield J.F."/>
        </authorList>
    </citation>
    <scope>NUCLEOTIDE SEQUENCE [LARGE SCALE GENOMIC DNA]</scope>
    <source>
        <strain evidence="1">S2_003_000_R2_4</strain>
    </source>
</reference>
<protein>
    <recommendedName>
        <fullName evidence="3">Metal-dependent hydrolase</fullName>
    </recommendedName>
</protein>
<name>A0A2W5WT34_9CAUL</name>
<dbReference type="PANTHER" id="PTHR39456:SF1">
    <property type="entry name" value="METAL-DEPENDENT HYDROLASE"/>
    <property type="match status" value="1"/>
</dbReference>
<comment type="caution">
    <text evidence="1">The sequence shown here is derived from an EMBL/GenBank/DDBJ whole genome shotgun (WGS) entry which is preliminary data.</text>
</comment>
<evidence type="ECO:0000313" key="2">
    <source>
        <dbReference type="Proteomes" id="UP000249393"/>
    </source>
</evidence>
<dbReference type="AlphaFoldDB" id="A0A2W5WT34"/>
<dbReference type="PANTHER" id="PTHR39456">
    <property type="entry name" value="METAL-DEPENDENT HYDROLASE"/>
    <property type="match status" value="1"/>
</dbReference>
<dbReference type="Proteomes" id="UP000249393">
    <property type="component" value="Unassembled WGS sequence"/>
</dbReference>
<proteinExistence type="predicted"/>
<accession>A0A2W5WT34</accession>